<comment type="caution">
    <text evidence="9">The sequence shown here is derived from an EMBL/GenBank/DDBJ whole genome shotgun (WGS) entry which is preliminary data.</text>
</comment>
<evidence type="ECO:0000256" key="8">
    <source>
        <dbReference type="SAM" id="Phobius"/>
    </source>
</evidence>
<dbReference type="PANTHER" id="PTHR13505:SF7">
    <property type="entry name" value="TRANSMEMBRANE PROTEIN 208"/>
    <property type="match status" value="1"/>
</dbReference>
<evidence type="ECO:0000256" key="6">
    <source>
        <dbReference type="ARBA" id="ARBA00023136"/>
    </source>
</evidence>
<evidence type="ECO:0000256" key="3">
    <source>
        <dbReference type="ARBA" id="ARBA00022692"/>
    </source>
</evidence>
<comment type="similarity">
    <text evidence="2">Belongs to the TMEM208 family.</text>
</comment>
<evidence type="ECO:0000256" key="2">
    <source>
        <dbReference type="ARBA" id="ARBA00009950"/>
    </source>
</evidence>
<dbReference type="EMBL" id="JBFMKM010000009">
    <property type="protein sequence ID" value="KAL1303910.1"/>
    <property type="molecule type" value="Genomic_DNA"/>
</dbReference>
<evidence type="ECO:0000313" key="10">
    <source>
        <dbReference type="Proteomes" id="UP001562354"/>
    </source>
</evidence>
<keyword evidence="6 8" id="KW-0472">Membrane</keyword>
<keyword evidence="3 8" id="KW-0812">Transmembrane</keyword>
<keyword evidence="5 8" id="KW-1133">Transmembrane helix</keyword>
<feature type="region of interest" description="Disordered" evidence="7">
    <location>
        <begin position="148"/>
        <end position="178"/>
    </location>
</feature>
<keyword evidence="10" id="KW-1185">Reference proteome</keyword>
<accession>A0ABR3PDW8</accession>
<name>A0ABR3PDW8_9PEZI</name>
<evidence type="ECO:0000313" key="9">
    <source>
        <dbReference type="EMBL" id="KAL1303910.1"/>
    </source>
</evidence>
<proteinExistence type="inferred from homology"/>
<evidence type="ECO:0000256" key="7">
    <source>
        <dbReference type="SAM" id="MobiDB-lite"/>
    </source>
</evidence>
<dbReference type="GeneID" id="95974067"/>
<dbReference type="RefSeq" id="XP_069200185.1">
    <property type="nucleotide sequence ID" value="XM_069343312.1"/>
</dbReference>
<evidence type="ECO:0000256" key="4">
    <source>
        <dbReference type="ARBA" id="ARBA00022824"/>
    </source>
</evidence>
<feature type="transmembrane region" description="Helical" evidence="8">
    <location>
        <begin position="20"/>
        <end position="37"/>
    </location>
</feature>
<protein>
    <recommendedName>
        <fullName evidence="11">DUF788 domain-containing protein</fullName>
    </recommendedName>
</protein>
<feature type="transmembrane region" description="Helical" evidence="8">
    <location>
        <begin position="92"/>
        <end position="109"/>
    </location>
</feature>
<dbReference type="InterPro" id="IPR008506">
    <property type="entry name" value="SND2/TMEM208"/>
</dbReference>
<reference evidence="9 10" key="1">
    <citation type="submission" date="2024-07" db="EMBL/GenBank/DDBJ databases">
        <title>Draft sequence of the Neodothiora populina.</title>
        <authorList>
            <person name="Drown D.D."/>
            <person name="Schuette U.S."/>
            <person name="Buechlein A.B."/>
            <person name="Rusch D.R."/>
            <person name="Winton L.W."/>
            <person name="Adams G.A."/>
        </authorList>
    </citation>
    <scope>NUCLEOTIDE SEQUENCE [LARGE SCALE GENOMIC DNA]</scope>
    <source>
        <strain evidence="9 10">CPC 39397</strain>
    </source>
</reference>
<evidence type="ECO:0008006" key="11">
    <source>
        <dbReference type="Google" id="ProtNLM"/>
    </source>
</evidence>
<dbReference type="Pfam" id="PF05620">
    <property type="entry name" value="TMEM208_SND2"/>
    <property type="match status" value="1"/>
</dbReference>
<sequence length="178" mass="20066">MANKAQKSQAARNTAKLSQLHMITLAVHALYHVLRLVLVRRSLYPYVLLSLPSLLIEFWFERIARPTYVDSGNGSELKRAGEDLDAKGLTEWMWDVVYWSWFCIALVTIAGDWAWWLYAVVPIYSVYLAYTTFTSARQGLLGGDPAADGRDAAAPAGQSKRQAKLEKRGANGQRVQYR</sequence>
<organism evidence="9 10">
    <name type="scientific">Neodothiora populina</name>
    <dbReference type="NCBI Taxonomy" id="2781224"/>
    <lineage>
        <taxon>Eukaryota</taxon>
        <taxon>Fungi</taxon>
        <taxon>Dikarya</taxon>
        <taxon>Ascomycota</taxon>
        <taxon>Pezizomycotina</taxon>
        <taxon>Dothideomycetes</taxon>
        <taxon>Dothideomycetidae</taxon>
        <taxon>Dothideales</taxon>
        <taxon>Dothioraceae</taxon>
        <taxon>Neodothiora</taxon>
    </lineage>
</organism>
<keyword evidence="4" id="KW-0256">Endoplasmic reticulum</keyword>
<dbReference type="PANTHER" id="PTHR13505">
    <property type="entry name" value="TRANSMEMBRANE PROTEIN 208"/>
    <property type="match status" value="1"/>
</dbReference>
<gene>
    <name evidence="9" type="ORF">AAFC00_000364</name>
</gene>
<dbReference type="Proteomes" id="UP001562354">
    <property type="component" value="Unassembled WGS sequence"/>
</dbReference>
<evidence type="ECO:0000256" key="1">
    <source>
        <dbReference type="ARBA" id="ARBA00004477"/>
    </source>
</evidence>
<evidence type="ECO:0000256" key="5">
    <source>
        <dbReference type="ARBA" id="ARBA00022989"/>
    </source>
</evidence>
<comment type="subcellular location">
    <subcellularLocation>
        <location evidence="1">Endoplasmic reticulum membrane</location>
        <topology evidence="1">Multi-pass membrane protein</topology>
    </subcellularLocation>
</comment>